<accession>A0A811RVS4</accession>
<proteinExistence type="predicted"/>
<keyword evidence="3" id="KW-1185">Reference proteome</keyword>
<dbReference type="Proteomes" id="UP000604825">
    <property type="component" value="Unassembled WGS sequence"/>
</dbReference>
<evidence type="ECO:0000313" key="3">
    <source>
        <dbReference type="Proteomes" id="UP000604825"/>
    </source>
</evidence>
<dbReference type="EMBL" id="CAJGYO010000017">
    <property type="protein sequence ID" value="CAD6334017.1"/>
    <property type="molecule type" value="Genomic_DNA"/>
</dbReference>
<dbReference type="AlphaFoldDB" id="A0A811RVS4"/>
<feature type="compositionally biased region" description="Low complexity" evidence="1">
    <location>
        <begin position="158"/>
        <end position="187"/>
    </location>
</feature>
<gene>
    <name evidence="2" type="ORF">NCGR_LOCUS58115</name>
</gene>
<evidence type="ECO:0000313" key="2">
    <source>
        <dbReference type="EMBL" id="CAD6334017.1"/>
    </source>
</evidence>
<organism evidence="2 3">
    <name type="scientific">Miscanthus lutarioriparius</name>
    <dbReference type="NCBI Taxonomy" id="422564"/>
    <lineage>
        <taxon>Eukaryota</taxon>
        <taxon>Viridiplantae</taxon>
        <taxon>Streptophyta</taxon>
        <taxon>Embryophyta</taxon>
        <taxon>Tracheophyta</taxon>
        <taxon>Spermatophyta</taxon>
        <taxon>Magnoliopsida</taxon>
        <taxon>Liliopsida</taxon>
        <taxon>Poales</taxon>
        <taxon>Poaceae</taxon>
        <taxon>PACMAD clade</taxon>
        <taxon>Panicoideae</taxon>
        <taxon>Andropogonodae</taxon>
        <taxon>Andropogoneae</taxon>
        <taxon>Saccharinae</taxon>
        <taxon>Miscanthus</taxon>
    </lineage>
</organism>
<evidence type="ECO:0000256" key="1">
    <source>
        <dbReference type="SAM" id="MobiDB-lite"/>
    </source>
</evidence>
<dbReference type="PANTHER" id="PTHR34193">
    <property type="entry name" value="OS11G0199801 PROTEIN"/>
    <property type="match status" value="1"/>
</dbReference>
<dbReference type="PANTHER" id="PTHR34193:SF18">
    <property type="entry name" value="OS11G0199801 PROTEIN"/>
    <property type="match status" value="1"/>
</dbReference>
<feature type="compositionally biased region" description="Polar residues" evidence="1">
    <location>
        <begin position="208"/>
        <end position="218"/>
    </location>
</feature>
<protein>
    <submittedName>
        <fullName evidence="2">Uncharacterized protein</fullName>
    </submittedName>
</protein>
<feature type="compositionally biased region" description="Pro residues" evidence="1">
    <location>
        <begin position="93"/>
        <end position="105"/>
    </location>
</feature>
<name>A0A811RVS4_9POAL</name>
<comment type="caution">
    <text evidence="2">The sequence shown here is derived from an EMBL/GenBank/DDBJ whole genome shotgun (WGS) entry which is preliminary data.</text>
</comment>
<reference evidence="2" key="1">
    <citation type="submission" date="2020-10" db="EMBL/GenBank/DDBJ databases">
        <authorList>
            <person name="Han B."/>
            <person name="Lu T."/>
            <person name="Zhao Q."/>
            <person name="Huang X."/>
            <person name="Zhao Y."/>
        </authorList>
    </citation>
    <scope>NUCLEOTIDE SEQUENCE</scope>
</reference>
<dbReference type="OrthoDB" id="678081at2759"/>
<sequence length="218" mass="23749">MASTSAASPPPFTFASPVSFSSETHEDALDFDYESWIQQSKTANCYSNKRLWMDDGEAEVINRYHHEMMLRVADNLPEEAYELSLRDITELSLPPPPPPPPPPRATPTRSLPCRHKSTPSISMEGAGSFIIKLFMPSPSRAAAASSGGGRRNKSFFMPSPSRAAASSSSGAGRRNKSFSSSSTTVSVLRKKSAPANHGRSRSMENDTHSNGYHDSTKR</sequence>
<feature type="region of interest" description="Disordered" evidence="1">
    <location>
        <begin position="89"/>
        <end position="122"/>
    </location>
</feature>
<feature type="region of interest" description="Disordered" evidence="1">
    <location>
        <begin position="140"/>
        <end position="218"/>
    </location>
</feature>